<evidence type="ECO:0000313" key="5">
    <source>
        <dbReference type="Proteomes" id="UP000184480"/>
    </source>
</evidence>
<accession>A0A1M4WSE2</accession>
<evidence type="ECO:0000259" key="3">
    <source>
        <dbReference type="Pfam" id="PF13538"/>
    </source>
</evidence>
<organism evidence="4 5">
    <name type="scientific">Dysgonomonas macrotermitis</name>
    <dbReference type="NCBI Taxonomy" id="1346286"/>
    <lineage>
        <taxon>Bacteria</taxon>
        <taxon>Pseudomonadati</taxon>
        <taxon>Bacteroidota</taxon>
        <taxon>Bacteroidia</taxon>
        <taxon>Bacteroidales</taxon>
        <taxon>Dysgonomonadaceae</taxon>
        <taxon>Dysgonomonas</taxon>
    </lineage>
</organism>
<dbReference type="Pfam" id="PF13538">
    <property type="entry name" value="UvrD_C_2"/>
    <property type="match status" value="1"/>
</dbReference>
<dbReference type="STRING" id="1346286.SAMN05444362_102305"/>
<dbReference type="RefSeq" id="WP_062176202.1">
    <property type="nucleotide sequence ID" value="NZ_BBXL01000002.1"/>
</dbReference>
<evidence type="ECO:0000313" key="4">
    <source>
        <dbReference type="EMBL" id="SHE84211.1"/>
    </source>
</evidence>
<dbReference type="PANTHER" id="PTHR43788:SF6">
    <property type="entry name" value="DNA HELICASE B"/>
    <property type="match status" value="1"/>
</dbReference>
<reference evidence="5" key="1">
    <citation type="submission" date="2016-11" db="EMBL/GenBank/DDBJ databases">
        <authorList>
            <person name="Varghese N."/>
            <person name="Submissions S."/>
        </authorList>
    </citation>
    <scope>NUCLEOTIDE SEQUENCE [LARGE SCALE GENOMIC DNA]</scope>
    <source>
        <strain evidence="5">DSM 27370</strain>
    </source>
</reference>
<protein>
    <submittedName>
        <fullName evidence="4">Exodeoxyribonuclease-5</fullName>
    </submittedName>
</protein>
<dbReference type="SUPFAM" id="SSF52540">
    <property type="entry name" value="P-loop containing nucleoside triphosphate hydrolases"/>
    <property type="match status" value="1"/>
</dbReference>
<dbReference type="InterPro" id="IPR027785">
    <property type="entry name" value="UvrD-like_helicase_C"/>
</dbReference>
<dbReference type="Gene3D" id="3.40.50.300">
    <property type="entry name" value="P-loop containing nucleotide triphosphate hydrolases"/>
    <property type="match status" value="2"/>
</dbReference>
<dbReference type="Pfam" id="PF13604">
    <property type="entry name" value="AAA_30"/>
    <property type="match status" value="1"/>
</dbReference>
<dbReference type="AlphaFoldDB" id="A0A1M4WSE2"/>
<dbReference type="GO" id="GO:0003678">
    <property type="term" value="F:DNA helicase activity"/>
    <property type="evidence" value="ECO:0007669"/>
    <property type="project" value="UniProtKB-ARBA"/>
</dbReference>
<dbReference type="InterPro" id="IPR050534">
    <property type="entry name" value="Coronavir_polyprotein_1ab"/>
</dbReference>
<evidence type="ECO:0000256" key="1">
    <source>
        <dbReference type="ARBA" id="ARBA00022741"/>
    </source>
</evidence>
<keyword evidence="2" id="KW-0067">ATP-binding</keyword>
<dbReference type="CDD" id="cd18809">
    <property type="entry name" value="SF1_C_RecD"/>
    <property type="match status" value="1"/>
</dbReference>
<dbReference type="GO" id="GO:0005524">
    <property type="term" value="F:ATP binding"/>
    <property type="evidence" value="ECO:0007669"/>
    <property type="project" value="UniProtKB-KW"/>
</dbReference>
<name>A0A1M4WSE2_9BACT</name>
<proteinExistence type="predicted"/>
<keyword evidence="5" id="KW-1185">Reference proteome</keyword>
<sequence length="471" mass="53797">MSLDNFFLKQIKNNFQFEPTPEQGEALELITRFLFQPQSDSLFLLKGYAGTGKSSLIGSLVKTMTEFKQKTVLLAPTGRAAKVFAGYSNHPAYTIHKKIYRQKRFSDQATDFVPTDNLHKDTLFIVDEASMIGNDGIDSFVFGSGRVLDDLIQYVYSGENCRLLLIGDEAQLPPVMQENSPALQLDTLRGYGLEIHSTTMTQIVRQAGNSGILNNATEIRNALLEETTGLYPKLRVNGFADVKNISGEELIDTITAAYDKDGIEDTMIITRSNKRSNIYNEGVRNRILYREEELSAGDLLMITKNNYFWSEKIEQIDFLANGELIEVLRVRKIQELYGFRFADILVKHPDYEIELEVKILLDTLHSETTGLSKEKNSELFYNILEDYSDITSKAEKMKRMKIDPHYNAVQVKYGYATTCHKAQGGEWKNIFIDIGYITEEHLGVNFYRWLYTAITRATKQLYFVNLPEEFV</sequence>
<dbReference type="PANTHER" id="PTHR43788">
    <property type="entry name" value="DNA2/NAM7 HELICASE FAMILY MEMBER"/>
    <property type="match status" value="1"/>
</dbReference>
<feature type="domain" description="UvrD-like helicase C-terminal" evidence="3">
    <location>
        <begin position="413"/>
        <end position="464"/>
    </location>
</feature>
<dbReference type="EMBL" id="FQUC01000002">
    <property type="protein sequence ID" value="SHE84211.1"/>
    <property type="molecule type" value="Genomic_DNA"/>
</dbReference>
<dbReference type="CDD" id="cd17933">
    <property type="entry name" value="DEXSc_RecD-like"/>
    <property type="match status" value="1"/>
</dbReference>
<dbReference type="OrthoDB" id="9803432at2"/>
<keyword evidence="1" id="KW-0547">Nucleotide-binding</keyword>
<dbReference type="InterPro" id="IPR027417">
    <property type="entry name" value="P-loop_NTPase"/>
</dbReference>
<evidence type="ECO:0000256" key="2">
    <source>
        <dbReference type="ARBA" id="ARBA00022840"/>
    </source>
</evidence>
<dbReference type="Proteomes" id="UP000184480">
    <property type="component" value="Unassembled WGS sequence"/>
</dbReference>
<gene>
    <name evidence="4" type="ORF">SAMN05444362_102305</name>
</gene>